<dbReference type="InterPro" id="IPR034660">
    <property type="entry name" value="DinB/YfiT-like"/>
</dbReference>
<proteinExistence type="predicted"/>
<dbReference type="Proteomes" id="UP000662200">
    <property type="component" value="Unassembled WGS sequence"/>
</dbReference>
<organism evidence="2 3">
    <name type="scientific">Pilimelia terevasa</name>
    <dbReference type="NCBI Taxonomy" id="53372"/>
    <lineage>
        <taxon>Bacteria</taxon>
        <taxon>Bacillati</taxon>
        <taxon>Actinomycetota</taxon>
        <taxon>Actinomycetes</taxon>
        <taxon>Micromonosporales</taxon>
        <taxon>Micromonosporaceae</taxon>
        <taxon>Pilimelia</taxon>
    </lineage>
</organism>
<dbReference type="EMBL" id="BMQC01000007">
    <property type="protein sequence ID" value="GGK31118.1"/>
    <property type="molecule type" value="Genomic_DNA"/>
</dbReference>
<protein>
    <recommendedName>
        <fullName evidence="1">Mycothiol-dependent maleylpyruvate isomerase metal-binding domain-containing protein</fullName>
    </recommendedName>
</protein>
<accession>A0A8J3BSM3</accession>
<evidence type="ECO:0000313" key="2">
    <source>
        <dbReference type="EMBL" id="GGK31118.1"/>
    </source>
</evidence>
<name>A0A8J3BSM3_9ACTN</name>
<dbReference type="Pfam" id="PF11716">
    <property type="entry name" value="MDMPI_N"/>
    <property type="match status" value="1"/>
</dbReference>
<dbReference type="GO" id="GO:0046872">
    <property type="term" value="F:metal ion binding"/>
    <property type="evidence" value="ECO:0007669"/>
    <property type="project" value="InterPro"/>
</dbReference>
<keyword evidence="3" id="KW-1185">Reference proteome</keyword>
<sequence>MTFTDIYVHAHRRLAALAADLDPAAAGRPVPALPGWTVLDTYRHLAGVTADVRRGRTDGAPGAAWTARHLAQRRDADLAAVVAEWAGDVPAVAALLAGERGIRYGLTALDAWHHQYDIAGALEHAVPPEPAEVALALDYQAESLRRRWPAGLPALRVRSAEGGSWQLGAGEPGATLTAPGFTLARAFVGRRSGTQLRHLDWTTDPTPYLPHLTIFTPPAADVAP</sequence>
<dbReference type="InterPro" id="IPR024344">
    <property type="entry name" value="MDMPI_metal-binding"/>
</dbReference>
<evidence type="ECO:0000313" key="3">
    <source>
        <dbReference type="Proteomes" id="UP000662200"/>
    </source>
</evidence>
<gene>
    <name evidence="2" type="ORF">GCM10010124_24960</name>
</gene>
<dbReference type="RefSeq" id="WP_189114426.1">
    <property type="nucleotide sequence ID" value="NZ_BMQC01000007.1"/>
</dbReference>
<evidence type="ECO:0000259" key="1">
    <source>
        <dbReference type="Pfam" id="PF11716"/>
    </source>
</evidence>
<feature type="domain" description="Mycothiol-dependent maleylpyruvate isomerase metal-binding" evidence="1">
    <location>
        <begin position="9"/>
        <end position="97"/>
    </location>
</feature>
<comment type="caution">
    <text evidence="2">The sequence shown here is derived from an EMBL/GenBank/DDBJ whole genome shotgun (WGS) entry which is preliminary data.</text>
</comment>
<dbReference type="SUPFAM" id="SSF109854">
    <property type="entry name" value="DinB/YfiT-like putative metalloenzymes"/>
    <property type="match status" value="1"/>
</dbReference>
<reference evidence="2" key="2">
    <citation type="submission" date="2020-09" db="EMBL/GenBank/DDBJ databases">
        <authorList>
            <person name="Sun Q."/>
            <person name="Ohkuma M."/>
        </authorList>
    </citation>
    <scope>NUCLEOTIDE SEQUENCE</scope>
    <source>
        <strain evidence="2">JCM 3091</strain>
    </source>
</reference>
<dbReference type="AlphaFoldDB" id="A0A8J3BSM3"/>
<reference evidence="2" key="1">
    <citation type="journal article" date="2014" name="Int. J. Syst. Evol. Microbiol.">
        <title>Complete genome sequence of Corynebacterium casei LMG S-19264T (=DSM 44701T), isolated from a smear-ripened cheese.</title>
        <authorList>
            <consortium name="US DOE Joint Genome Institute (JGI-PGF)"/>
            <person name="Walter F."/>
            <person name="Albersmeier A."/>
            <person name="Kalinowski J."/>
            <person name="Ruckert C."/>
        </authorList>
    </citation>
    <scope>NUCLEOTIDE SEQUENCE</scope>
    <source>
        <strain evidence="2">JCM 3091</strain>
    </source>
</reference>